<evidence type="ECO:0000256" key="1">
    <source>
        <dbReference type="ARBA" id="ARBA00007634"/>
    </source>
</evidence>
<keyword evidence="5 6" id="KW-0687">Ribonucleoprotein</keyword>
<dbReference type="NCBIfam" id="TIGR00029">
    <property type="entry name" value="S20"/>
    <property type="match status" value="1"/>
</dbReference>
<dbReference type="AlphaFoldDB" id="A0A8K1YUQ6"/>
<dbReference type="SUPFAM" id="SSF46992">
    <property type="entry name" value="Ribosomal protein S20"/>
    <property type="match status" value="1"/>
</dbReference>
<reference evidence="7" key="1">
    <citation type="submission" date="2020-01" db="EMBL/GenBank/DDBJ databases">
        <title>The chloroplast and mitochondrion of a new freshwater red algal species from China.</title>
        <authorList>
            <person name="Fang K."/>
            <person name="Xie S."/>
        </authorList>
    </citation>
    <scope>NUCLEOTIDE SEQUENCE</scope>
    <source>
        <strain evidence="7">SAS-FKP1901</strain>
    </source>
</reference>
<sequence length="92" mass="10795">MSKKISVIKRIATSERNRKRNRIYKSMIKTLTKKYLISIDLLDDQVDSKFLQKSLSYLYSKIDKAVKRGVFHPNNGSRKKASLFKAFKQIIK</sequence>
<dbReference type="GO" id="GO:0009507">
    <property type="term" value="C:chloroplast"/>
    <property type="evidence" value="ECO:0007669"/>
    <property type="project" value="UniProtKB-SubCell"/>
</dbReference>
<evidence type="ECO:0000256" key="3">
    <source>
        <dbReference type="ARBA" id="ARBA00022884"/>
    </source>
</evidence>
<evidence type="ECO:0000256" key="5">
    <source>
        <dbReference type="ARBA" id="ARBA00023274"/>
    </source>
</evidence>
<comment type="subcellular location">
    <subcellularLocation>
        <location evidence="6">Plastid</location>
        <location evidence="6">Chloroplast</location>
    </subcellularLocation>
</comment>
<keyword evidence="7" id="KW-0934">Plastid</keyword>
<keyword evidence="3 6" id="KW-0694">RNA-binding</keyword>
<dbReference type="Gene3D" id="1.20.58.110">
    <property type="entry name" value="Ribosomal protein S20"/>
    <property type="match status" value="1"/>
</dbReference>
<gene>
    <name evidence="6 7" type="primary">rps20</name>
</gene>
<evidence type="ECO:0000256" key="2">
    <source>
        <dbReference type="ARBA" id="ARBA00022730"/>
    </source>
</evidence>
<dbReference type="GO" id="GO:0015935">
    <property type="term" value="C:small ribosomal subunit"/>
    <property type="evidence" value="ECO:0007669"/>
    <property type="project" value="TreeGrafter"/>
</dbReference>
<keyword evidence="2 6" id="KW-0699">rRNA-binding</keyword>
<dbReference type="PANTHER" id="PTHR33398:SF1">
    <property type="entry name" value="SMALL RIBOSOMAL SUBUNIT PROTEIN BS20C"/>
    <property type="match status" value="1"/>
</dbReference>
<evidence type="ECO:0000256" key="4">
    <source>
        <dbReference type="ARBA" id="ARBA00022980"/>
    </source>
</evidence>
<dbReference type="PANTHER" id="PTHR33398">
    <property type="entry name" value="30S RIBOSOMAL PROTEIN S20"/>
    <property type="match status" value="1"/>
</dbReference>
<dbReference type="GO" id="GO:0003735">
    <property type="term" value="F:structural constituent of ribosome"/>
    <property type="evidence" value="ECO:0007669"/>
    <property type="project" value="InterPro"/>
</dbReference>
<organism evidence="7">
    <name type="scientific">Batrachospermum sp</name>
    <dbReference type="NCBI Taxonomy" id="31373"/>
    <lineage>
        <taxon>Eukaryota</taxon>
        <taxon>Rhodophyta</taxon>
        <taxon>Florideophyceae</taxon>
        <taxon>Nemaliophycidae</taxon>
        <taxon>Batrachospermales</taxon>
        <taxon>Batrachospermaceae</taxon>
        <taxon>Batrachospermum</taxon>
    </lineage>
</organism>
<comment type="function">
    <text evidence="6">Binds directly to 16S ribosomal RNA.</text>
</comment>
<dbReference type="Pfam" id="PF01649">
    <property type="entry name" value="Ribosomal_S20p"/>
    <property type="match status" value="1"/>
</dbReference>
<geneLocation type="chloroplast" evidence="7"/>
<dbReference type="InterPro" id="IPR036510">
    <property type="entry name" value="Ribosomal_bS20_sf"/>
</dbReference>
<keyword evidence="4 6" id="KW-0689">Ribosomal protein</keyword>
<dbReference type="GO" id="GO:0070181">
    <property type="term" value="F:small ribosomal subunit rRNA binding"/>
    <property type="evidence" value="ECO:0007669"/>
    <property type="project" value="TreeGrafter"/>
</dbReference>
<comment type="similarity">
    <text evidence="1 6">Belongs to the bacterial ribosomal protein bS20 family.</text>
</comment>
<evidence type="ECO:0000313" key="7">
    <source>
        <dbReference type="EMBL" id="UEQ12101.1"/>
    </source>
</evidence>
<dbReference type="HAMAP" id="MF_00500">
    <property type="entry name" value="Ribosomal_bS20"/>
    <property type="match status" value="1"/>
</dbReference>
<dbReference type="GO" id="GO:0006412">
    <property type="term" value="P:translation"/>
    <property type="evidence" value="ECO:0007669"/>
    <property type="project" value="UniProtKB-UniRule"/>
</dbReference>
<proteinExistence type="inferred from homology"/>
<dbReference type="InterPro" id="IPR002583">
    <property type="entry name" value="Ribosomal_bS20"/>
</dbReference>
<protein>
    <recommendedName>
        <fullName evidence="6">Small ribosomal subunit protein bS20c</fullName>
    </recommendedName>
</protein>
<keyword evidence="7" id="KW-0150">Chloroplast</keyword>
<evidence type="ECO:0000256" key="6">
    <source>
        <dbReference type="HAMAP-Rule" id="MF_00500"/>
    </source>
</evidence>
<name>A0A8K1YUQ6_9FLOR</name>
<dbReference type="EMBL" id="MN905507">
    <property type="protein sequence ID" value="UEQ12101.1"/>
    <property type="molecule type" value="Genomic_DNA"/>
</dbReference>
<accession>A0A8K1YUQ6</accession>